<proteinExistence type="predicted"/>
<dbReference type="InterPro" id="IPR025060">
    <property type="entry name" value="DUF3999"/>
</dbReference>
<feature type="transmembrane region" description="Helical" evidence="1">
    <location>
        <begin position="383"/>
        <end position="401"/>
    </location>
</feature>
<evidence type="ECO:0000256" key="1">
    <source>
        <dbReference type="SAM" id="Phobius"/>
    </source>
</evidence>
<evidence type="ECO:0000256" key="2">
    <source>
        <dbReference type="SAM" id="SignalP"/>
    </source>
</evidence>
<sequence>MKVKIKLLVFIGCWFACSFAFGQLPKYEHRQELKNITEQWHKISLPLSVLNHSNADLSDIRIYGLTEKDTLEAPYVLNIGSGKHTKQKVDFKLLNTVSNAKGFYYTYEIPTTESINELELEFDTDNFNWMVDLEGSQNQNDWFRILEDYRILSIKTSQTDYQHTTLTFPSSQYKYYRLLVKSRKSPKLTRAQLNLDSSLKAVYDSYPVTFMNIDQKDKKTIIDIDLNQSLPLSFLRLNLKETVDYYRPVTVKYVQDSIQTEKGLKYRYKELYRGTLTSIDTTGFKFNSSKAQKLRVIIENNDNRPLQVEGADIKGYRHELVARFDDKAKYYLAYGNKKARAPKYDIINIASQIPDDAPLLALGKVEHNTKAKKTNRALLENKLWLWLVMGSVIIVLGWFTLRMMAKR</sequence>
<evidence type="ECO:0000313" key="3">
    <source>
        <dbReference type="EMBL" id="SIS89749.1"/>
    </source>
</evidence>
<evidence type="ECO:0008006" key="5">
    <source>
        <dbReference type="Google" id="ProtNLM"/>
    </source>
</evidence>
<dbReference type="RefSeq" id="WP_076456183.1">
    <property type="nucleotide sequence ID" value="NZ_FTOB01000004.1"/>
</dbReference>
<feature type="chain" id="PRO_5045542114" description="DUF3999 domain-containing protein" evidence="2">
    <location>
        <begin position="23"/>
        <end position="407"/>
    </location>
</feature>
<protein>
    <recommendedName>
        <fullName evidence="5">DUF3999 domain-containing protein</fullName>
    </recommendedName>
</protein>
<name>A0ABY1KXP4_9FLAO</name>
<keyword evidence="4" id="KW-1185">Reference proteome</keyword>
<keyword evidence="1" id="KW-0812">Transmembrane</keyword>
<dbReference type="Proteomes" id="UP000185728">
    <property type="component" value="Unassembled WGS sequence"/>
</dbReference>
<reference evidence="3 4" key="1">
    <citation type="submission" date="2017-01" db="EMBL/GenBank/DDBJ databases">
        <authorList>
            <person name="Varghese N."/>
            <person name="Submissions S."/>
        </authorList>
    </citation>
    <scope>NUCLEOTIDE SEQUENCE [LARGE SCALE GENOMIC DNA]</scope>
    <source>
        <strain evidence="3 4">DSM 2061</strain>
    </source>
</reference>
<keyword evidence="1" id="KW-0472">Membrane</keyword>
<feature type="signal peptide" evidence="2">
    <location>
        <begin position="1"/>
        <end position="22"/>
    </location>
</feature>
<keyword evidence="1" id="KW-1133">Transmembrane helix</keyword>
<keyword evidence="2" id="KW-0732">Signal</keyword>
<dbReference type="EMBL" id="FTOB01000004">
    <property type="protein sequence ID" value="SIS89749.1"/>
    <property type="molecule type" value="Genomic_DNA"/>
</dbReference>
<comment type="caution">
    <text evidence="3">The sequence shown here is derived from an EMBL/GenBank/DDBJ whole genome shotgun (WGS) entry which is preliminary data.</text>
</comment>
<organism evidence="3 4">
    <name type="scientific">Zobellia uliginosa</name>
    <dbReference type="NCBI Taxonomy" id="143224"/>
    <lineage>
        <taxon>Bacteria</taxon>
        <taxon>Pseudomonadati</taxon>
        <taxon>Bacteroidota</taxon>
        <taxon>Flavobacteriia</taxon>
        <taxon>Flavobacteriales</taxon>
        <taxon>Flavobacteriaceae</taxon>
        <taxon>Zobellia</taxon>
    </lineage>
</organism>
<accession>A0ABY1KXP4</accession>
<dbReference type="Pfam" id="PF13163">
    <property type="entry name" value="DUF3999"/>
    <property type="match status" value="1"/>
</dbReference>
<evidence type="ECO:0000313" key="4">
    <source>
        <dbReference type="Proteomes" id="UP000185728"/>
    </source>
</evidence>
<gene>
    <name evidence="3" type="ORF">SAMN05421766_104723</name>
</gene>